<accession>A0A2D0XVQ1</accession>
<dbReference type="EMBL" id="MF574151">
    <property type="protein sequence ID" value="ASU01135.1"/>
    <property type="molecule type" value="Genomic_DNA"/>
</dbReference>
<evidence type="ECO:0000313" key="2">
    <source>
        <dbReference type="Proteomes" id="UP000240755"/>
    </source>
</evidence>
<organism evidence="1 2">
    <name type="scientific">Vibrio phage JSF25</name>
    <dbReference type="NCBI Taxonomy" id="2026085"/>
    <lineage>
        <taxon>Viruses</taxon>
        <taxon>Duplodnaviria</taxon>
        <taxon>Heunggongvirae</taxon>
        <taxon>Uroviricota</taxon>
        <taxon>Caudoviricetes</taxon>
        <taxon>Autographivirales</taxon>
        <taxon>Autotranscriptaviridae</taxon>
        <taxon>Studiervirinae</taxon>
        <taxon>Chatterjeevirus</taxon>
        <taxon>Chatterjeevirus ICP3</taxon>
    </lineage>
</organism>
<sequence length="63" mass="7250">MAVDVMRDAIHALNYALAQKESNLRAIENWAESFNRDVRFLPEHKQTREEIAALRRALGALTK</sequence>
<evidence type="ECO:0000313" key="1">
    <source>
        <dbReference type="EMBL" id="ASU01135.1"/>
    </source>
</evidence>
<dbReference type="Proteomes" id="UP000240755">
    <property type="component" value="Segment"/>
</dbReference>
<reference evidence="1 2" key="1">
    <citation type="journal article" date="2017" name="Sci. Rep.">
        <title>Analysis of the CRISPR-Cas system in bacteriophages active on epidemic strains of Vibrio cholerae in Bangladesh.</title>
        <authorList>
            <person name="Naser I.B."/>
            <person name="Hoque M.M."/>
            <person name="Nahid M.A."/>
            <person name="Tareq T.M."/>
            <person name="Rocky M.K."/>
            <person name="Faruque S.M."/>
        </authorList>
    </citation>
    <scope>NUCLEOTIDE SEQUENCE [LARGE SCALE GENOMIC DNA]</scope>
</reference>
<name>A0A2D0XVQ1_9CAUD</name>
<proteinExistence type="predicted"/>
<protein>
    <submittedName>
        <fullName evidence="1">Uncharacterized protein</fullName>
    </submittedName>
</protein>